<comment type="caution">
    <text evidence="4">The sequence shown here is derived from an EMBL/GenBank/DDBJ whole genome shotgun (WGS) entry which is preliminary data.</text>
</comment>
<accession>A0A392LWB9</accession>
<dbReference type="InterPro" id="IPR040256">
    <property type="entry name" value="At4g02000-like"/>
</dbReference>
<dbReference type="PROSITE" id="PS50158">
    <property type="entry name" value="ZF_CCHC"/>
    <property type="match status" value="1"/>
</dbReference>
<keyword evidence="1" id="KW-0479">Metal-binding</keyword>
<feature type="region of interest" description="Disordered" evidence="2">
    <location>
        <begin position="1"/>
        <end position="56"/>
    </location>
</feature>
<feature type="compositionally biased region" description="Polar residues" evidence="2">
    <location>
        <begin position="317"/>
        <end position="330"/>
    </location>
</feature>
<dbReference type="InterPro" id="IPR025558">
    <property type="entry name" value="DUF4283"/>
</dbReference>
<evidence type="ECO:0000256" key="1">
    <source>
        <dbReference type="PROSITE-ProRule" id="PRU00047"/>
    </source>
</evidence>
<dbReference type="Proteomes" id="UP000265520">
    <property type="component" value="Unassembled WGS sequence"/>
</dbReference>
<evidence type="ECO:0000313" key="4">
    <source>
        <dbReference type="EMBL" id="MCH79272.1"/>
    </source>
</evidence>
<keyword evidence="1" id="KW-0862">Zinc</keyword>
<proteinExistence type="predicted"/>
<dbReference type="Pfam" id="PF14111">
    <property type="entry name" value="DUF4283"/>
    <property type="match status" value="1"/>
</dbReference>
<dbReference type="GO" id="GO:0008270">
    <property type="term" value="F:zinc ion binding"/>
    <property type="evidence" value="ECO:0007669"/>
    <property type="project" value="UniProtKB-KW"/>
</dbReference>
<feature type="compositionally biased region" description="Basic and acidic residues" evidence="2">
    <location>
        <begin position="12"/>
        <end position="40"/>
    </location>
</feature>
<dbReference type="AlphaFoldDB" id="A0A392LWB9"/>
<evidence type="ECO:0000259" key="3">
    <source>
        <dbReference type="PROSITE" id="PS50158"/>
    </source>
</evidence>
<dbReference type="GO" id="GO:0003676">
    <property type="term" value="F:nucleic acid binding"/>
    <property type="evidence" value="ECO:0007669"/>
    <property type="project" value="InterPro"/>
</dbReference>
<sequence length="438" mass="49474">MGDPNPLLGFTSEHHAPARDEIDQKERSSKKMKGGEREVGDDVGMEEASKEGERRDVGTMIVSKSYKETVAGVVDYAEEEEVRRGKTRREEEMAEEDELTVDGKVEEQRIGDIECPKFSFSLKEEQRIQRPWKQGVIVQLLGRKIGYKALENRLKQLWVRKGVIQIVDLSHDFYLVTFTSLEDQCRALMEGPWMIYDHYLVVRASSSNFDPAIATVTKTAVWVRFSGLPIEYYDSRILHFIGNRIGKTVKVDKNTLLQERGKYARLCVEVDLSKPLLAMFELKGRHYKVEYEGLHFLCLTCGRFGHYAEGCPEKTKTSAANNGGSPNSEANGEAPGQTEDGPWTVVHKPRCAKKGKEAGLPATEEHIQPEKQNPTPGKSGSRFDVLTADFAQESSHAENSEGVTTIDEGHSMQSLPHNDKREKIIHKSTNERTKYQQK</sequence>
<evidence type="ECO:0000313" key="5">
    <source>
        <dbReference type="Proteomes" id="UP000265520"/>
    </source>
</evidence>
<gene>
    <name evidence="4" type="ORF">A2U01_0000018</name>
</gene>
<organism evidence="4 5">
    <name type="scientific">Trifolium medium</name>
    <dbReference type="NCBI Taxonomy" id="97028"/>
    <lineage>
        <taxon>Eukaryota</taxon>
        <taxon>Viridiplantae</taxon>
        <taxon>Streptophyta</taxon>
        <taxon>Embryophyta</taxon>
        <taxon>Tracheophyta</taxon>
        <taxon>Spermatophyta</taxon>
        <taxon>Magnoliopsida</taxon>
        <taxon>eudicotyledons</taxon>
        <taxon>Gunneridae</taxon>
        <taxon>Pentapetalae</taxon>
        <taxon>rosids</taxon>
        <taxon>fabids</taxon>
        <taxon>Fabales</taxon>
        <taxon>Fabaceae</taxon>
        <taxon>Papilionoideae</taxon>
        <taxon>50 kb inversion clade</taxon>
        <taxon>NPAAA clade</taxon>
        <taxon>Hologalegina</taxon>
        <taxon>IRL clade</taxon>
        <taxon>Trifolieae</taxon>
        <taxon>Trifolium</taxon>
    </lineage>
</organism>
<keyword evidence="1" id="KW-0863">Zinc-finger</keyword>
<feature type="domain" description="CCHC-type" evidence="3">
    <location>
        <begin position="298"/>
        <end position="313"/>
    </location>
</feature>
<protein>
    <recommendedName>
        <fullName evidence="3">CCHC-type domain-containing protein</fullName>
    </recommendedName>
</protein>
<dbReference type="PANTHER" id="PTHR31286:SF99">
    <property type="entry name" value="DUF4283 DOMAIN-CONTAINING PROTEIN"/>
    <property type="match status" value="1"/>
</dbReference>
<dbReference type="InterPro" id="IPR036875">
    <property type="entry name" value="Znf_CCHC_sf"/>
</dbReference>
<reference evidence="4 5" key="1">
    <citation type="journal article" date="2018" name="Front. Plant Sci.">
        <title>Red Clover (Trifolium pratense) and Zigzag Clover (T. medium) - A Picture of Genomic Similarities and Differences.</title>
        <authorList>
            <person name="Dluhosova J."/>
            <person name="Istvanek J."/>
            <person name="Nedelnik J."/>
            <person name="Repkova J."/>
        </authorList>
    </citation>
    <scope>NUCLEOTIDE SEQUENCE [LARGE SCALE GENOMIC DNA]</scope>
    <source>
        <strain evidence="5">cv. 10/8</strain>
        <tissue evidence="4">Leaf</tissue>
    </source>
</reference>
<dbReference type="InterPro" id="IPR001878">
    <property type="entry name" value="Znf_CCHC"/>
</dbReference>
<feature type="compositionally biased region" description="Basic and acidic residues" evidence="2">
    <location>
        <begin position="428"/>
        <end position="438"/>
    </location>
</feature>
<dbReference type="EMBL" id="LXQA010000011">
    <property type="protein sequence ID" value="MCH79272.1"/>
    <property type="molecule type" value="Genomic_DNA"/>
</dbReference>
<keyword evidence="5" id="KW-1185">Reference proteome</keyword>
<dbReference type="SUPFAM" id="SSF57756">
    <property type="entry name" value="Retrovirus zinc finger-like domains"/>
    <property type="match status" value="1"/>
</dbReference>
<name>A0A392LWB9_9FABA</name>
<evidence type="ECO:0000256" key="2">
    <source>
        <dbReference type="SAM" id="MobiDB-lite"/>
    </source>
</evidence>
<feature type="compositionally biased region" description="Basic and acidic residues" evidence="2">
    <location>
        <begin position="47"/>
        <end position="56"/>
    </location>
</feature>
<feature type="region of interest" description="Disordered" evidence="2">
    <location>
        <begin position="314"/>
        <end position="438"/>
    </location>
</feature>
<dbReference type="PANTHER" id="PTHR31286">
    <property type="entry name" value="GLYCINE-RICH CELL WALL STRUCTURAL PROTEIN 1.8-LIKE"/>
    <property type="match status" value="1"/>
</dbReference>